<dbReference type="AlphaFoldDB" id="A0A087B4K8"/>
<evidence type="ECO:0000313" key="2">
    <source>
        <dbReference type="Proteomes" id="UP000029067"/>
    </source>
</evidence>
<dbReference type="GO" id="GO:0045892">
    <property type="term" value="P:negative regulation of DNA-templated transcription"/>
    <property type="evidence" value="ECO:0007669"/>
    <property type="project" value="InterPro"/>
</dbReference>
<dbReference type="RefSeq" id="WP_033516191.1">
    <property type="nucleotide sequence ID" value="NZ_JGYV01000001.1"/>
</dbReference>
<dbReference type="eggNOG" id="ENOG5032RMG">
    <property type="taxonomic scope" value="Bacteria"/>
</dbReference>
<evidence type="ECO:0000313" key="1">
    <source>
        <dbReference type="EMBL" id="KFI65958.1"/>
    </source>
</evidence>
<dbReference type="GO" id="GO:0003677">
    <property type="term" value="F:DNA binding"/>
    <property type="evidence" value="ECO:0007669"/>
    <property type="project" value="InterPro"/>
</dbReference>
<comment type="caution">
    <text evidence="1">The sequence shown here is derived from an EMBL/GenBank/DDBJ whole genome shotgun (WGS) entry which is preliminary data.</text>
</comment>
<sequence length="124" mass="13010">MSRIHIYDPSLCCSSGVCGEEVDPALVDARAMIAAAQEEGIEITRHNPSTAPLDFAQEPAIAKLLETKGTQALPAVVVDGTLVQYGSYPTISQVRAWNRDGADANATETPAASRQCRCGGASCC</sequence>
<dbReference type="OrthoDB" id="9805171at2"/>
<organism evidence="1 2">
    <name type="scientific">Bifidobacterium cuniculi</name>
    <dbReference type="NCBI Taxonomy" id="1688"/>
    <lineage>
        <taxon>Bacteria</taxon>
        <taxon>Bacillati</taxon>
        <taxon>Actinomycetota</taxon>
        <taxon>Actinomycetes</taxon>
        <taxon>Bifidobacteriales</taxon>
        <taxon>Bifidobacteriaceae</taxon>
        <taxon>Bifidobacterium</taxon>
    </lineage>
</organism>
<keyword evidence="2" id="KW-1185">Reference proteome</keyword>
<dbReference type="EMBL" id="JGYV01000001">
    <property type="protein sequence ID" value="KFI65958.1"/>
    <property type="molecule type" value="Genomic_DNA"/>
</dbReference>
<dbReference type="STRING" id="1688.BCUN_0457"/>
<proteinExistence type="predicted"/>
<accession>A0A087B4K8</accession>
<dbReference type="NCBIfam" id="NF033727">
    <property type="entry name" value="chaperon_ArsD"/>
    <property type="match status" value="1"/>
</dbReference>
<dbReference type="InterPro" id="IPR010712">
    <property type="entry name" value="Arsenical-R_ArsD"/>
</dbReference>
<name>A0A087B4K8_9BIFI</name>
<dbReference type="Gene3D" id="3.40.30.10">
    <property type="entry name" value="Glutaredoxin"/>
    <property type="match status" value="1"/>
</dbReference>
<protein>
    <submittedName>
        <fullName evidence="1">Arsenical resistance operon trans-acting repressor</fullName>
    </submittedName>
</protein>
<dbReference type="Pfam" id="PF06953">
    <property type="entry name" value="ArsD"/>
    <property type="match status" value="1"/>
</dbReference>
<dbReference type="GO" id="GO:0046685">
    <property type="term" value="P:response to arsenic-containing substance"/>
    <property type="evidence" value="ECO:0007669"/>
    <property type="project" value="InterPro"/>
</dbReference>
<reference evidence="1 2" key="1">
    <citation type="submission" date="2014-03" db="EMBL/GenBank/DDBJ databases">
        <title>Genomics of Bifidobacteria.</title>
        <authorList>
            <person name="Ventura M."/>
            <person name="Milani C."/>
            <person name="Lugli G.A."/>
        </authorList>
    </citation>
    <scope>NUCLEOTIDE SEQUENCE [LARGE SCALE GENOMIC DNA]</scope>
    <source>
        <strain evidence="1 2">LMG 10738</strain>
    </source>
</reference>
<gene>
    <name evidence="1" type="ORF">BCUN_0457</name>
</gene>
<dbReference type="Proteomes" id="UP000029067">
    <property type="component" value="Unassembled WGS sequence"/>
</dbReference>